<dbReference type="EMBL" id="CAAALY010005265">
    <property type="protein sequence ID" value="VEL09019.1"/>
    <property type="molecule type" value="Genomic_DNA"/>
</dbReference>
<keyword evidence="3" id="KW-1185">Reference proteome</keyword>
<accession>A0A448WDN8</accession>
<sequence>MYDTQCHIHFPDVNRNSLMEKSNQVSISGHVENVERARQRIRDMLPISFTFPLPRSTTPAEVNAYRSSQMRLQLEQRFGIDLCYRQAICSSSPGGIPGNTNLSSSHRIRSIGREGILSQNGWTGAANNGFGPSPGCSENEPEVSCPTEPVVRGDNVLRGVLSPSLAGAHLTLTQSSQKAVLDPFFEYAPSQMMSGPVSPSSVTLPTATVKGLVATARRTKEAVTYLLDYHYGAYAALH</sequence>
<protein>
    <recommendedName>
        <fullName evidence="1">K Homology domain-containing protein</fullName>
    </recommendedName>
</protein>
<proteinExistence type="predicted"/>
<dbReference type="Gene3D" id="3.30.310.270">
    <property type="match status" value="1"/>
</dbReference>
<evidence type="ECO:0000259" key="1">
    <source>
        <dbReference type="Pfam" id="PF00013"/>
    </source>
</evidence>
<reference evidence="2" key="1">
    <citation type="submission" date="2018-11" db="EMBL/GenBank/DDBJ databases">
        <authorList>
            <consortium name="Pathogen Informatics"/>
        </authorList>
    </citation>
    <scope>NUCLEOTIDE SEQUENCE</scope>
</reference>
<dbReference type="Proteomes" id="UP000784294">
    <property type="component" value="Unassembled WGS sequence"/>
</dbReference>
<organism evidence="2 3">
    <name type="scientific">Protopolystoma xenopodis</name>
    <dbReference type="NCBI Taxonomy" id="117903"/>
    <lineage>
        <taxon>Eukaryota</taxon>
        <taxon>Metazoa</taxon>
        <taxon>Spiralia</taxon>
        <taxon>Lophotrochozoa</taxon>
        <taxon>Platyhelminthes</taxon>
        <taxon>Monogenea</taxon>
        <taxon>Polyopisthocotylea</taxon>
        <taxon>Polystomatidea</taxon>
        <taxon>Polystomatidae</taxon>
        <taxon>Protopolystoma</taxon>
    </lineage>
</organism>
<dbReference type="OrthoDB" id="271862at2759"/>
<feature type="domain" description="K Homology" evidence="1">
    <location>
        <begin position="3"/>
        <end position="43"/>
    </location>
</feature>
<comment type="caution">
    <text evidence="2">The sequence shown here is derived from an EMBL/GenBank/DDBJ whole genome shotgun (WGS) entry which is preliminary data.</text>
</comment>
<dbReference type="InterPro" id="IPR004088">
    <property type="entry name" value="KH_dom_type_1"/>
</dbReference>
<dbReference type="GO" id="GO:0003723">
    <property type="term" value="F:RNA binding"/>
    <property type="evidence" value="ECO:0007669"/>
    <property type="project" value="InterPro"/>
</dbReference>
<dbReference type="AlphaFoldDB" id="A0A448WDN8"/>
<name>A0A448WDN8_9PLAT</name>
<dbReference type="SUPFAM" id="SSF54791">
    <property type="entry name" value="Eukaryotic type KH-domain (KH-domain type I)"/>
    <property type="match status" value="1"/>
</dbReference>
<evidence type="ECO:0000313" key="3">
    <source>
        <dbReference type="Proteomes" id="UP000784294"/>
    </source>
</evidence>
<dbReference type="Pfam" id="PF00013">
    <property type="entry name" value="KH_1"/>
    <property type="match status" value="1"/>
</dbReference>
<gene>
    <name evidence="2" type="ORF">PXEA_LOCUS2459</name>
</gene>
<evidence type="ECO:0000313" key="2">
    <source>
        <dbReference type="EMBL" id="VEL09019.1"/>
    </source>
</evidence>
<dbReference type="InterPro" id="IPR036612">
    <property type="entry name" value="KH_dom_type_1_sf"/>
</dbReference>